<keyword evidence="2" id="KW-0560">Oxidoreductase</keyword>
<dbReference type="NCBIfam" id="NF005754">
    <property type="entry name" value="PRK07578.1"/>
    <property type="match status" value="1"/>
</dbReference>
<dbReference type="InterPro" id="IPR051122">
    <property type="entry name" value="SDR_DHRS6-like"/>
</dbReference>
<dbReference type="AlphaFoldDB" id="A0A9X3HS87"/>
<evidence type="ECO:0000313" key="3">
    <source>
        <dbReference type="EMBL" id="MCW8334571.1"/>
    </source>
</evidence>
<dbReference type="Gene3D" id="3.40.50.720">
    <property type="entry name" value="NAD(P)-binding Rossmann-like Domain"/>
    <property type="match status" value="1"/>
</dbReference>
<dbReference type="PANTHER" id="PTHR43477:SF1">
    <property type="entry name" value="DIHYDROANTICAPSIN 7-DEHYDROGENASE"/>
    <property type="match status" value="1"/>
</dbReference>
<dbReference type="EMBL" id="JAKRRX010000064">
    <property type="protein sequence ID" value="MCW8334571.1"/>
    <property type="molecule type" value="Genomic_DNA"/>
</dbReference>
<name>A0A9X3HS87_9VIBR</name>
<evidence type="ECO:0000313" key="4">
    <source>
        <dbReference type="Proteomes" id="UP001155586"/>
    </source>
</evidence>
<protein>
    <submittedName>
        <fullName evidence="3">Short chain dehydrogenase</fullName>
    </submittedName>
</protein>
<dbReference type="PANTHER" id="PTHR43477">
    <property type="entry name" value="DIHYDROANTICAPSIN 7-DEHYDROGENASE"/>
    <property type="match status" value="1"/>
</dbReference>
<sequence>MKVLAIGANGVIGKAVVDNLQQQHEVISVGYSQGEFRVDIEDKQSIERLFEQVGKVDAIISMAGNGEMGTLQQTDDAGYQTVLNNKVMGQVNVARVGLNYLNHGGSITLTSGAAADHPMPGVVAISMGTAAVNAFVRSAALDMTNEQRLNAVSPSMVKETMESWGMDSSTGIAAKDVAAYYAAAVSKDLNGQVLQAQGGSYQ</sequence>
<dbReference type="InterPro" id="IPR002347">
    <property type="entry name" value="SDR_fam"/>
</dbReference>
<evidence type="ECO:0000256" key="2">
    <source>
        <dbReference type="ARBA" id="ARBA00023002"/>
    </source>
</evidence>
<dbReference type="Pfam" id="PF13561">
    <property type="entry name" value="adh_short_C2"/>
    <property type="match status" value="1"/>
</dbReference>
<keyword evidence="4" id="KW-1185">Reference proteome</keyword>
<dbReference type="Proteomes" id="UP001155586">
    <property type="component" value="Unassembled WGS sequence"/>
</dbReference>
<accession>A0A9X3HS87</accession>
<dbReference type="GO" id="GO:0016491">
    <property type="term" value="F:oxidoreductase activity"/>
    <property type="evidence" value="ECO:0007669"/>
    <property type="project" value="UniProtKB-KW"/>
</dbReference>
<dbReference type="PRINTS" id="PR00081">
    <property type="entry name" value="GDHRDH"/>
</dbReference>
<reference evidence="3" key="1">
    <citation type="submission" date="2022-02" db="EMBL/GenBank/DDBJ databases">
        <title>Vibrio sp. nov., a new bacterium isolated from Bohai sea, China.</title>
        <authorList>
            <person name="Yuan Y."/>
        </authorList>
    </citation>
    <scope>NUCLEOTIDE SEQUENCE</scope>
    <source>
        <strain evidence="3">DBSS07</strain>
    </source>
</reference>
<comment type="caution">
    <text evidence="3">The sequence shown here is derived from an EMBL/GenBank/DDBJ whole genome shotgun (WGS) entry which is preliminary data.</text>
</comment>
<dbReference type="SUPFAM" id="SSF51735">
    <property type="entry name" value="NAD(P)-binding Rossmann-fold domains"/>
    <property type="match status" value="1"/>
</dbReference>
<dbReference type="CDD" id="cd11731">
    <property type="entry name" value="Lin1944_like_SDR_c"/>
    <property type="match status" value="1"/>
</dbReference>
<proteinExistence type="inferred from homology"/>
<dbReference type="RefSeq" id="WP_265687958.1">
    <property type="nucleotide sequence ID" value="NZ_JAKRRX010000064.1"/>
</dbReference>
<organism evidence="3 4">
    <name type="scientific">Vibrio paucivorans</name>
    <dbReference type="NCBI Taxonomy" id="2829489"/>
    <lineage>
        <taxon>Bacteria</taxon>
        <taxon>Pseudomonadati</taxon>
        <taxon>Pseudomonadota</taxon>
        <taxon>Gammaproteobacteria</taxon>
        <taxon>Vibrionales</taxon>
        <taxon>Vibrionaceae</taxon>
        <taxon>Vibrio</taxon>
    </lineage>
</organism>
<comment type="similarity">
    <text evidence="1">Belongs to the short-chain dehydrogenases/reductases (SDR) family.</text>
</comment>
<dbReference type="InterPro" id="IPR036291">
    <property type="entry name" value="NAD(P)-bd_dom_sf"/>
</dbReference>
<gene>
    <name evidence="3" type="ORF">MD483_12145</name>
</gene>
<evidence type="ECO:0000256" key="1">
    <source>
        <dbReference type="ARBA" id="ARBA00006484"/>
    </source>
</evidence>